<keyword evidence="1 4" id="KW-0963">Cytoplasm</keyword>
<dbReference type="CDD" id="cd00003">
    <property type="entry name" value="PNPsynthase"/>
    <property type="match status" value="1"/>
</dbReference>
<dbReference type="PANTHER" id="PTHR30456:SF0">
    <property type="entry name" value="PYRIDOXINE 5'-PHOSPHATE SYNTHASE"/>
    <property type="match status" value="1"/>
</dbReference>
<feature type="binding site" evidence="4">
    <location>
        <position position="30"/>
    </location>
    <ligand>
        <name>3-amino-2-oxopropyl phosphate</name>
        <dbReference type="ChEBI" id="CHEBI:57279"/>
    </ligand>
</feature>
<reference evidence="6" key="1">
    <citation type="journal article" date="2014" name="Int. J. Syst. Evol. Microbiol.">
        <title>Complete genome sequence of Corynebacterium casei LMG S-19264T (=DSM 44701T), isolated from a smear-ripened cheese.</title>
        <authorList>
            <consortium name="US DOE Joint Genome Institute (JGI-PGF)"/>
            <person name="Walter F."/>
            <person name="Albersmeier A."/>
            <person name="Kalinowski J."/>
            <person name="Ruckert C."/>
        </authorList>
    </citation>
    <scope>NUCLEOTIDE SEQUENCE</scope>
    <source>
        <strain evidence="6">KCTC 12870</strain>
    </source>
</reference>
<feature type="site" description="Transition state stabilizer" evidence="4">
    <location>
        <position position="172"/>
    </location>
</feature>
<gene>
    <name evidence="4 6" type="primary">pdxJ</name>
    <name evidence="6" type="ORF">GCM10007047_15680</name>
</gene>
<feature type="binding site" evidence="4">
    <location>
        <position position="19"/>
    </location>
    <ligand>
        <name>3-amino-2-oxopropyl phosphate</name>
        <dbReference type="ChEBI" id="CHEBI:57279"/>
    </ligand>
</feature>
<dbReference type="PANTHER" id="PTHR30456">
    <property type="entry name" value="PYRIDOXINE 5'-PHOSPHATE SYNTHASE"/>
    <property type="match status" value="1"/>
</dbReference>
<dbReference type="EMBL" id="BMXG01000008">
    <property type="protein sequence ID" value="GHC00260.1"/>
    <property type="molecule type" value="Genomic_DNA"/>
</dbReference>
<name>A0A8J3GDB6_9BACT</name>
<evidence type="ECO:0000256" key="5">
    <source>
        <dbReference type="NCBIfam" id="TIGR00559"/>
    </source>
</evidence>
<dbReference type="InterPro" id="IPR036130">
    <property type="entry name" value="Pyridoxine-5'_phos_synth"/>
</dbReference>
<dbReference type="NCBIfam" id="NF003625">
    <property type="entry name" value="PRK05265.1-3"/>
    <property type="match status" value="1"/>
</dbReference>
<feature type="active site" description="Proton acceptor" evidence="4">
    <location>
        <position position="91"/>
    </location>
</feature>
<accession>A0A8J3GDB6</accession>
<comment type="catalytic activity">
    <reaction evidence="4">
        <text>3-amino-2-oxopropyl phosphate + 1-deoxy-D-xylulose 5-phosphate = pyridoxine 5'-phosphate + phosphate + 2 H2O + H(+)</text>
        <dbReference type="Rhea" id="RHEA:15265"/>
        <dbReference type="ChEBI" id="CHEBI:15377"/>
        <dbReference type="ChEBI" id="CHEBI:15378"/>
        <dbReference type="ChEBI" id="CHEBI:43474"/>
        <dbReference type="ChEBI" id="CHEBI:57279"/>
        <dbReference type="ChEBI" id="CHEBI:57792"/>
        <dbReference type="ChEBI" id="CHEBI:58589"/>
        <dbReference type="EC" id="2.6.99.2"/>
    </reaction>
</comment>
<organism evidence="6 7">
    <name type="scientific">Cerasicoccus arenae</name>
    <dbReference type="NCBI Taxonomy" id="424488"/>
    <lineage>
        <taxon>Bacteria</taxon>
        <taxon>Pseudomonadati</taxon>
        <taxon>Verrucomicrobiota</taxon>
        <taxon>Opitutia</taxon>
        <taxon>Puniceicoccales</taxon>
        <taxon>Cerasicoccaceae</taxon>
        <taxon>Cerasicoccus</taxon>
    </lineage>
</organism>
<keyword evidence="7" id="KW-1185">Reference proteome</keyword>
<dbReference type="NCBIfam" id="TIGR00559">
    <property type="entry name" value="pdxJ"/>
    <property type="match status" value="1"/>
</dbReference>
<proteinExistence type="inferred from homology"/>
<dbReference type="GO" id="GO:0033856">
    <property type="term" value="F:pyridoxine 5'-phosphate synthase activity"/>
    <property type="evidence" value="ECO:0007669"/>
    <property type="project" value="UniProtKB-UniRule"/>
</dbReference>
<comment type="pathway">
    <text evidence="4">Cofactor biosynthesis; pyridoxine 5'-phosphate biosynthesis; pyridoxine 5'-phosphate from D-erythrose 4-phosphate: step 5/5.</text>
</comment>
<reference evidence="6" key="2">
    <citation type="submission" date="2020-09" db="EMBL/GenBank/DDBJ databases">
        <authorList>
            <person name="Sun Q."/>
            <person name="Kim S."/>
        </authorList>
    </citation>
    <scope>NUCLEOTIDE SEQUENCE</scope>
    <source>
        <strain evidence="6">KCTC 12870</strain>
    </source>
</reference>
<keyword evidence="3 4" id="KW-0664">Pyridoxine biosynthesis</keyword>
<comment type="caution">
    <text evidence="6">The sequence shown here is derived from an EMBL/GenBank/DDBJ whole genome shotgun (WGS) entry which is preliminary data.</text>
</comment>
<feature type="binding site" evidence="4">
    <location>
        <begin position="234"/>
        <end position="235"/>
    </location>
    <ligand>
        <name>3-amino-2-oxopropyl phosphate</name>
        <dbReference type="ChEBI" id="CHEBI:57279"/>
    </ligand>
</feature>
<evidence type="ECO:0000313" key="6">
    <source>
        <dbReference type="EMBL" id="GHC00260.1"/>
    </source>
</evidence>
<feature type="binding site" evidence="4">
    <location>
        <position position="71"/>
    </location>
    <ligand>
        <name>1-deoxy-D-xylulose 5-phosphate</name>
        <dbReference type="ChEBI" id="CHEBI:57792"/>
    </ligand>
</feature>
<feature type="binding site" evidence="4">
    <location>
        <begin position="21"/>
        <end position="22"/>
    </location>
    <ligand>
        <name>1-deoxy-D-xylulose 5-phosphate</name>
        <dbReference type="ChEBI" id="CHEBI:57792"/>
    </ligand>
</feature>
<feature type="binding site" evidence="4">
    <location>
        <position position="213"/>
    </location>
    <ligand>
        <name>3-amino-2-oxopropyl phosphate</name>
        <dbReference type="ChEBI" id="CHEBI:57279"/>
    </ligand>
</feature>
<evidence type="ECO:0000256" key="3">
    <source>
        <dbReference type="ARBA" id="ARBA00023096"/>
    </source>
</evidence>
<dbReference type="GO" id="GO:0008615">
    <property type="term" value="P:pyridoxine biosynthetic process"/>
    <property type="evidence" value="ECO:0007669"/>
    <property type="project" value="UniProtKB-UniRule"/>
</dbReference>
<dbReference type="SUPFAM" id="SSF63892">
    <property type="entry name" value="Pyridoxine 5'-phosphate synthase"/>
    <property type="match status" value="1"/>
</dbReference>
<comment type="subunit">
    <text evidence="4">Homooctamer; tetramer of dimers.</text>
</comment>
<dbReference type="NCBIfam" id="NF003627">
    <property type="entry name" value="PRK05265.1-5"/>
    <property type="match status" value="1"/>
</dbReference>
<evidence type="ECO:0000256" key="2">
    <source>
        <dbReference type="ARBA" id="ARBA00022679"/>
    </source>
</evidence>
<dbReference type="Gene3D" id="3.20.20.70">
    <property type="entry name" value="Aldolase class I"/>
    <property type="match status" value="1"/>
</dbReference>
<dbReference type="EC" id="2.6.99.2" evidence="4 5"/>
<keyword evidence="2 4" id="KW-0808">Transferase</keyword>
<dbReference type="GO" id="GO:0005829">
    <property type="term" value="C:cytosol"/>
    <property type="evidence" value="ECO:0007669"/>
    <property type="project" value="TreeGrafter"/>
</dbReference>
<feature type="active site" description="Proton donor" evidence="4">
    <location>
        <position position="212"/>
    </location>
</feature>
<dbReference type="AlphaFoldDB" id="A0A8J3GDB6"/>
<feature type="active site" description="Proton acceptor" evidence="4">
    <location>
        <position position="64"/>
    </location>
</feature>
<dbReference type="InterPro" id="IPR004569">
    <property type="entry name" value="PyrdxlP_synth_PdxJ"/>
</dbReference>
<feature type="binding site" evidence="4">
    <location>
        <position position="121"/>
    </location>
    <ligand>
        <name>1-deoxy-D-xylulose 5-phosphate</name>
        <dbReference type="ChEBI" id="CHEBI:57792"/>
    </ligand>
</feature>
<comment type="function">
    <text evidence="4">Catalyzes the complicated ring closure reaction between the two acyclic compounds 1-deoxy-D-xylulose-5-phosphate (DXP) and 3-amino-2-oxopropyl phosphate (1-amino-acetone-3-phosphate or AAP) to form pyridoxine 5'-phosphate (PNP) and inorganic phosphate.</text>
</comment>
<feature type="binding site" evidence="4">
    <location>
        <position position="66"/>
    </location>
    <ligand>
        <name>1-deoxy-D-xylulose 5-phosphate</name>
        <dbReference type="ChEBI" id="CHEBI:57792"/>
    </ligand>
</feature>
<dbReference type="Proteomes" id="UP000642829">
    <property type="component" value="Unassembled WGS sequence"/>
</dbReference>
<comment type="similarity">
    <text evidence="4">Belongs to the PNP synthase family.</text>
</comment>
<dbReference type="UniPathway" id="UPA00244">
    <property type="reaction ID" value="UER00313"/>
</dbReference>
<evidence type="ECO:0000256" key="1">
    <source>
        <dbReference type="ARBA" id="ARBA00022490"/>
    </source>
</evidence>
<protein>
    <recommendedName>
        <fullName evidence="4 5">Pyridoxine 5'-phosphate synthase</fullName>
        <shortName evidence="4">PNP synthase</shortName>
        <ecNumber evidence="4 5">2.6.99.2</ecNumber>
    </recommendedName>
</protein>
<dbReference type="HAMAP" id="MF_00279">
    <property type="entry name" value="PdxJ"/>
    <property type="match status" value="1"/>
</dbReference>
<dbReference type="InterPro" id="IPR013785">
    <property type="entry name" value="Aldolase_TIM"/>
</dbReference>
<dbReference type="Pfam" id="PF03740">
    <property type="entry name" value="PdxJ"/>
    <property type="match status" value="1"/>
</dbReference>
<comment type="subcellular location">
    <subcellularLocation>
        <location evidence="4">Cytoplasm</location>
    </subcellularLocation>
</comment>
<sequence length="262" mass="29292">MRFKTLTYMSTKHVLLGVNIDHSATVRQARYRENSLDRGLMVEPDPVDFALAAQRAGADAITLHLREDRRHIQDSDVYRMIEMIQVPMNLEMAANDEMTRVAIEVKPAVVLLVPESREEVTTEGGLDVVAHRNRVETVIAAMKENGIATSLFIDPEPAQIDMAAELGAEYVELHTGSFANAYYGSNMEAELTKLKHGAVRAHDAGIKVNAGHGINYTNVRHAREIPWLHEMNIGHSIVSRSLFVGVEEAVREMKARMNNIIR</sequence>
<evidence type="ECO:0000256" key="4">
    <source>
        <dbReference type="HAMAP-Rule" id="MF_00279"/>
    </source>
</evidence>
<evidence type="ECO:0000313" key="7">
    <source>
        <dbReference type="Proteomes" id="UP000642829"/>
    </source>
</evidence>